<accession>A0AA88E166</accession>
<evidence type="ECO:0000313" key="2">
    <source>
        <dbReference type="Proteomes" id="UP001187192"/>
    </source>
</evidence>
<gene>
    <name evidence="1" type="ORF">TIFTF001_035144</name>
</gene>
<dbReference type="Gramene" id="FCD_00028518-RA">
    <property type="protein sequence ID" value="FCD_00028518-RA:cds"/>
    <property type="gene ID" value="FCD_00028518"/>
</dbReference>
<dbReference type="AlphaFoldDB" id="A0AA88E166"/>
<evidence type="ECO:0000313" key="1">
    <source>
        <dbReference type="EMBL" id="GMN66077.1"/>
    </source>
</evidence>
<name>A0AA88E166_FICCA</name>
<sequence>MGERQRKYQRKRSVSGGGEEICVWRDKMKMVATVLYDHRREGLHWRI</sequence>
<reference evidence="1" key="1">
    <citation type="submission" date="2023-07" db="EMBL/GenBank/DDBJ databases">
        <title>draft genome sequence of fig (Ficus carica).</title>
        <authorList>
            <person name="Takahashi T."/>
            <person name="Nishimura K."/>
        </authorList>
    </citation>
    <scope>NUCLEOTIDE SEQUENCE</scope>
</reference>
<comment type="caution">
    <text evidence="1">The sequence shown here is derived from an EMBL/GenBank/DDBJ whole genome shotgun (WGS) entry which is preliminary data.</text>
</comment>
<organism evidence="1 2">
    <name type="scientific">Ficus carica</name>
    <name type="common">Common fig</name>
    <dbReference type="NCBI Taxonomy" id="3494"/>
    <lineage>
        <taxon>Eukaryota</taxon>
        <taxon>Viridiplantae</taxon>
        <taxon>Streptophyta</taxon>
        <taxon>Embryophyta</taxon>
        <taxon>Tracheophyta</taxon>
        <taxon>Spermatophyta</taxon>
        <taxon>Magnoliopsida</taxon>
        <taxon>eudicotyledons</taxon>
        <taxon>Gunneridae</taxon>
        <taxon>Pentapetalae</taxon>
        <taxon>rosids</taxon>
        <taxon>fabids</taxon>
        <taxon>Rosales</taxon>
        <taxon>Moraceae</taxon>
        <taxon>Ficeae</taxon>
        <taxon>Ficus</taxon>
    </lineage>
</organism>
<keyword evidence="2" id="KW-1185">Reference proteome</keyword>
<dbReference type="EMBL" id="BTGU01000285">
    <property type="protein sequence ID" value="GMN66077.1"/>
    <property type="molecule type" value="Genomic_DNA"/>
</dbReference>
<protein>
    <submittedName>
        <fullName evidence="1">Uncharacterized protein</fullName>
    </submittedName>
</protein>
<proteinExistence type="predicted"/>
<dbReference type="Proteomes" id="UP001187192">
    <property type="component" value="Unassembled WGS sequence"/>
</dbReference>